<keyword evidence="4" id="KW-0408">Iron</keyword>
<dbReference type="SUPFAM" id="SSF48264">
    <property type="entry name" value="Cytochrome P450"/>
    <property type="match status" value="1"/>
</dbReference>
<dbReference type="InterPro" id="IPR036396">
    <property type="entry name" value="Cyt_P450_sf"/>
</dbReference>
<proteinExistence type="inferred from homology"/>
<keyword evidence="6" id="KW-1185">Reference proteome</keyword>
<dbReference type="Gene3D" id="1.10.630.10">
    <property type="entry name" value="Cytochrome P450"/>
    <property type="match status" value="1"/>
</dbReference>
<comment type="similarity">
    <text evidence="1">Belongs to the cytochrome P450 family.</text>
</comment>
<evidence type="ECO:0000313" key="5">
    <source>
        <dbReference type="EMBL" id="KAK1382024.1"/>
    </source>
</evidence>
<dbReference type="PRINTS" id="PR00385">
    <property type="entry name" value="P450"/>
</dbReference>
<dbReference type="EMBL" id="JAUIZM010000005">
    <property type="protein sequence ID" value="KAK1382024.1"/>
    <property type="molecule type" value="Genomic_DNA"/>
</dbReference>
<dbReference type="GO" id="GO:0004497">
    <property type="term" value="F:monooxygenase activity"/>
    <property type="evidence" value="ECO:0007669"/>
    <property type="project" value="InterPro"/>
</dbReference>
<dbReference type="Proteomes" id="UP001237642">
    <property type="component" value="Unassembled WGS sequence"/>
</dbReference>
<reference evidence="5" key="2">
    <citation type="submission" date="2023-05" db="EMBL/GenBank/DDBJ databases">
        <authorList>
            <person name="Schelkunov M.I."/>
        </authorList>
    </citation>
    <scope>NUCLEOTIDE SEQUENCE</scope>
    <source>
        <strain evidence="5">Hsosn_3</strain>
        <tissue evidence="5">Leaf</tissue>
    </source>
</reference>
<dbReference type="GO" id="GO:0005506">
    <property type="term" value="F:iron ion binding"/>
    <property type="evidence" value="ECO:0007669"/>
    <property type="project" value="InterPro"/>
</dbReference>
<dbReference type="InterPro" id="IPR002401">
    <property type="entry name" value="Cyt_P450_E_grp-I"/>
</dbReference>
<reference evidence="5" key="1">
    <citation type="submission" date="2023-02" db="EMBL/GenBank/DDBJ databases">
        <title>Genome of toxic invasive species Heracleum sosnowskyi carries increased number of genes despite the absence of recent whole-genome duplications.</title>
        <authorList>
            <person name="Schelkunov M."/>
            <person name="Shtratnikova V."/>
            <person name="Makarenko M."/>
            <person name="Klepikova A."/>
            <person name="Omelchenko D."/>
            <person name="Novikova G."/>
            <person name="Obukhova E."/>
            <person name="Bogdanov V."/>
            <person name="Penin A."/>
            <person name="Logacheva M."/>
        </authorList>
    </citation>
    <scope>NUCLEOTIDE SEQUENCE</scope>
    <source>
        <strain evidence="5">Hsosn_3</strain>
        <tissue evidence="5">Leaf</tissue>
    </source>
</reference>
<gene>
    <name evidence="5" type="ORF">POM88_019759</name>
</gene>
<evidence type="ECO:0000256" key="4">
    <source>
        <dbReference type="ARBA" id="ARBA00023004"/>
    </source>
</evidence>
<name>A0AAD8MRF2_9APIA</name>
<dbReference type="InterPro" id="IPR001128">
    <property type="entry name" value="Cyt_P450"/>
</dbReference>
<dbReference type="PANTHER" id="PTHR47950">
    <property type="entry name" value="CYTOCHROME P450, FAMILY 76, SUBFAMILY C, POLYPEPTIDE 5-RELATED"/>
    <property type="match status" value="1"/>
</dbReference>
<evidence type="ECO:0008006" key="7">
    <source>
        <dbReference type="Google" id="ProtNLM"/>
    </source>
</evidence>
<dbReference type="PANTHER" id="PTHR47950:SF14">
    <property type="entry name" value="CYTOCHROME P450 76A2-LIKE ISOFORM X1"/>
    <property type="match status" value="1"/>
</dbReference>
<dbReference type="GO" id="GO:0009805">
    <property type="term" value="P:coumarin biosynthetic process"/>
    <property type="evidence" value="ECO:0007669"/>
    <property type="project" value="UniProtKB-ARBA"/>
</dbReference>
<dbReference type="GO" id="GO:0016705">
    <property type="term" value="F:oxidoreductase activity, acting on paired donors, with incorporation or reduction of molecular oxygen"/>
    <property type="evidence" value="ECO:0007669"/>
    <property type="project" value="InterPro"/>
</dbReference>
<comment type="caution">
    <text evidence="5">The sequence shown here is derived from an EMBL/GenBank/DDBJ whole genome shotgun (WGS) entry which is preliminary data.</text>
</comment>
<dbReference type="PRINTS" id="PR00463">
    <property type="entry name" value="EP450I"/>
</dbReference>
<organism evidence="5 6">
    <name type="scientific">Heracleum sosnowskyi</name>
    <dbReference type="NCBI Taxonomy" id="360622"/>
    <lineage>
        <taxon>Eukaryota</taxon>
        <taxon>Viridiplantae</taxon>
        <taxon>Streptophyta</taxon>
        <taxon>Embryophyta</taxon>
        <taxon>Tracheophyta</taxon>
        <taxon>Spermatophyta</taxon>
        <taxon>Magnoliopsida</taxon>
        <taxon>eudicotyledons</taxon>
        <taxon>Gunneridae</taxon>
        <taxon>Pentapetalae</taxon>
        <taxon>asterids</taxon>
        <taxon>campanulids</taxon>
        <taxon>Apiales</taxon>
        <taxon>Apiaceae</taxon>
        <taxon>Apioideae</taxon>
        <taxon>apioid superclade</taxon>
        <taxon>Tordylieae</taxon>
        <taxon>Tordyliinae</taxon>
        <taxon>Heracleum</taxon>
    </lineage>
</organism>
<dbReference type="AlphaFoldDB" id="A0AAD8MRF2"/>
<accession>A0AAD8MRF2</accession>
<dbReference type="GO" id="GO:0020037">
    <property type="term" value="F:heme binding"/>
    <property type="evidence" value="ECO:0007669"/>
    <property type="project" value="InterPro"/>
</dbReference>
<evidence type="ECO:0000256" key="1">
    <source>
        <dbReference type="ARBA" id="ARBA00010617"/>
    </source>
</evidence>
<keyword evidence="2" id="KW-0479">Metal-binding</keyword>
<evidence type="ECO:0000256" key="3">
    <source>
        <dbReference type="ARBA" id="ARBA00023002"/>
    </source>
</evidence>
<evidence type="ECO:0000313" key="6">
    <source>
        <dbReference type="Proteomes" id="UP001237642"/>
    </source>
</evidence>
<protein>
    <recommendedName>
        <fullName evidence="7">Cytochrome P450</fullName>
    </recommendedName>
</protein>
<sequence length="392" mass="44717">MATEHKDFLDVVLDFEGSGKDEPAKLSHLQISIFLMEMFMAGTETTSSTTEWAMSELLQNPESMNKIKAELRRVVGVNNKLTESHIDNLPYLQATIEETLRLHAPVPLVLPRKAIQDTDFMGYKIPKDGKRSEADIVNEIDVGKEITRNNSLDDPGKHSRLWVQKDICYVLHEDKGTEAIEELVILELPHSKMTTMWEVNMVSNAFRKPPLLALILNKPLFQIYSGFEQNIVIYFGKVEEFPDWITQSSVQGSAVYRRIRLQTEKISSSVNLQPNLSQNYLGLILFFQSWQLYHELDYSVMTSASNVFRSNDYTSDTIVIVPRSIFTVTDADHTIKFTSNANKQWIHLLYKNEDDNTTVNVEDERNTLSASDLEVEDGPDSCLSHLACKKFS</sequence>
<keyword evidence="3" id="KW-0560">Oxidoreductase</keyword>
<evidence type="ECO:0000256" key="2">
    <source>
        <dbReference type="ARBA" id="ARBA00022723"/>
    </source>
</evidence>
<dbReference type="Pfam" id="PF00067">
    <property type="entry name" value="p450"/>
    <property type="match status" value="1"/>
</dbReference>